<dbReference type="Proteomes" id="UP001186041">
    <property type="component" value="Unassembled WGS sequence"/>
</dbReference>
<feature type="compositionally biased region" description="Low complexity" evidence="1">
    <location>
        <begin position="871"/>
        <end position="887"/>
    </location>
</feature>
<comment type="caution">
    <text evidence="3">The sequence shown here is derived from an EMBL/GenBank/DDBJ whole genome shotgun (WGS) entry which is preliminary data.</text>
</comment>
<evidence type="ECO:0000313" key="4">
    <source>
        <dbReference type="Proteomes" id="UP001186041"/>
    </source>
</evidence>
<gene>
    <name evidence="3" type="ORF">R4485_01145</name>
</gene>
<feature type="region of interest" description="Disordered" evidence="1">
    <location>
        <begin position="986"/>
        <end position="1009"/>
    </location>
</feature>
<feature type="compositionally biased region" description="Gly residues" evidence="1">
    <location>
        <begin position="861"/>
        <end position="870"/>
    </location>
</feature>
<organism evidence="3 4">
    <name type="scientific">Mycolicibacterium fortuitum</name>
    <name type="common">Mycobacterium fortuitum</name>
    <dbReference type="NCBI Taxonomy" id="1766"/>
    <lineage>
        <taxon>Bacteria</taxon>
        <taxon>Bacillati</taxon>
        <taxon>Actinomycetota</taxon>
        <taxon>Actinomycetes</taxon>
        <taxon>Mycobacteriales</taxon>
        <taxon>Mycobacteriaceae</taxon>
        <taxon>Mycolicibacterium</taxon>
    </lineage>
</organism>
<feature type="region of interest" description="Disordered" evidence="1">
    <location>
        <begin position="861"/>
        <end position="887"/>
    </location>
</feature>
<protein>
    <recommendedName>
        <fullName evidence="2">Glycine-rich domain-containing protein</fullName>
    </recommendedName>
</protein>
<accession>A0AAE4V5W1</accession>
<dbReference type="InterPro" id="IPR049304">
    <property type="entry name" value="Gly_rich_dom"/>
</dbReference>
<dbReference type="AlphaFoldDB" id="A0AAE4V5W1"/>
<dbReference type="Pfam" id="PF21722">
    <property type="entry name" value="Gly_rich_2"/>
    <property type="match status" value="1"/>
</dbReference>
<proteinExistence type="predicted"/>
<feature type="domain" description="Glycine-rich" evidence="2">
    <location>
        <begin position="767"/>
        <end position="1008"/>
    </location>
</feature>
<name>A0AAE4V5W1_MYCFO</name>
<dbReference type="EMBL" id="JAWLVV010000001">
    <property type="protein sequence ID" value="MDV7288767.1"/>
    <property type="molecule type" value="Genomic_DNA"/>
</dbReference>
<feature type="compositionally biased region" description="Gly residues" evidence="1">
    <location>
        <begin position="986"/>
        <end position="1002"/>
    </location>
</feature>
<evidence type="ECO:0000313" key="3">
    <source>
        <dbReference type="EMBL" id="MDV7288767.1"/>
    </source>
</evidence>
<dbReference type="RefSeq" id="WP_317721498.1">
    <property type="nucleotide sequence ID" value="NZ_JAWLVK010000001.1"/>
</dbReference>
<evidence type="ECO:0000256" key="1">
    <source>
        <dbReference type="SAM" id="MobiDB-lite"/>
    </source>
</evidence>
<sequence length="1009" mass="100898">MPEWALEIPSAPVHQEQSNQLVRPFTAQQLIEFGKELLEQFIKRVVLGLAGFFIPGMPSFEQLVAWADDLREKLADVPILGDLIEAITGVEDGDLNDLGTFFLNVRTFLASINFLDPSFNLGAALTQFASLIVPLNIFSIPADVQDSINGALGDLQDALDGSYSGSGPIFLAVQALAEAWLKATDPLNAANLFGRIGMPQLAGGVSLSDLTTATSNLLDPFTAESVPSSDGWSFNSGQDAAQVVADGSTKGLWLKSGAIKVEEGQPVNTTVKVKYSGISSGAGQTIRYVLETYESEDGSGPMVPVVVGSITNPTGTVSSPVTLGDTSWDIPVGVQSVRPLLEVDELVTAGTVYWVNTPVFRKTLLGVLSDGLPAALQKPLDDLQATWDKFKGGVGGTVDDIEDALNDAGQAIRDALANALGHAGTGHTSANLLSYFQAIPQTVVSGLGDLNTLTNQIRDILAGLVVTPINSTVQAIKDWFTGLTGKTANLTTVGLFDAAKLSNITGTISQSLVTGLTGSLGDLQTTLNQIGDIFNNAVVTPINSVVQSVKDWWNEWFGGGSSNAIPLSQKGAANGVAPLDSSSLIPAQYIPGGVGGGGEPTDHILFTLAGNQSIPSGSATALTGWQQVGSVTATFDDGTNTRFTLPKAGWWDIQSQVAWASSATGKRQSAVVRTLTSGSAIPATSGEDAADHPAWPVRNKIRDTQEVASRGSLATTDKFSIQVYQNSGAALNVVSGYPDGTYVLATYLGERKFEAFSEENVNRTNQPVPDGVAGCWVTLGGGSGGGGGGQKNTPAAYGGGGGGGGAKIFRTWIPVSLLGPTYSVTRGTYGLPGVGGTTGNGGTGGNGGASTFTSGSVSMSAGGGAGGTGGSTSATVPGGAGGTASVSGTTATTAAGTAGGSGGSSASAGVNNTAGGGAGGGGGGTSSGSVSPGKGGDSIAAAGTAAAAANQAGANPAAGGGGGNSAGIAAGRNGGDGCGAGGGGGGAGGTSFGGDGGDGGRGYTLIEWK</sequence>
<evidence type="ECO:0000259" key="2">
    <source>
        <dbReference type="Pfam" id="PF21722"/>
    </source>
</evidence>
<reference evidence="3" key="1">
    <citation type="submission" date="2023-10" db="EMBL/GenBank/DDBJ databases">
        <title>Mycolicibacterium fortuitum clinical isolates causing pulmonary infections in humans.</title>
        <authorList>
            <person name="Mejia-Ponce P.M."/>
            <person name="Zenteno-Cuevas R."/>
            <person name="Licona-Cassani C."/>
        </authorList>
    </citation>
    <scope>NUCLEOTIDE SEQUENCE</scope>
    <source>
        <strain evidence="3">M8</strain>
    </source>
</reference>